<evidence type="ECO:0000256" key="4">
    <source>
        <dbReference type="ARBA" id="ARBA00022989"/>
    </source>
</evidence>
<evidence type="ECO:0000259" key="8">
    <source>
        <dbReference type="Pfam" id="PF12704"/>
    </source>
</evidence>
<dbReference type="Pfam" id="PF02687">
    <property type="entry name" value="FtsX"/>
    <property type="match status" value="2"/>
</dbReference>
<protein>
    <submittedName>
        <fullName evidence="9">FtsX-like permease family protein</fullName>
    </submittedName>
</protein>
<keyword evidence="2" id="KW-1003">Cell membrane</keyword>
<keyword evidence="10" id="KW-1185">Reference proteome</keyword>
<evidence type="ECO:0000313" key="9">
    <source>
        <dbReference type="EMBL" id="TKT87682.1"/>
    </source>
</evidence>
<dbReference type="GO" id="GO:0022857">
    <property type="term" value="F:transmembrane transporter activity"/>
    <property type="evidence" value="ECO:0007669"/>
    <property type="project" value="TreeGrafter"/>
</dbReference>
<dbReference type="InterPro" id="IPR003838">
    <property type="entry name" value="ABC3_permease_C"/>
</dbReference>
<comment type="caution">
    <text evidence="9">The sequence shown here is derived from an EMBL/GenBank/DDBJ whole genome shotgun (WGS) entry which is preliminary data.</text>
</comment>
<dbReference type="EMBL" id="SZVO01000018">
    <property type="protein sequence ID" value="TKT87682.1"/>
    <property type="molecule type" value="Genomic_DNA"/>
</dbReference>
<dbReference type="OrthoDB" id="5933722at2"/>
<evidence type="ECO:0000256" key="2">
    <source>
        <dbReference type="ARBA" id="ARBA00022475"/>
    </source>
</evidence>
<feature type="transmembrane region" description="Helical" evidence="6">
    <location>
        <begin position="756"/>
        <end position="776"/>
    </location>
</feature>
<evidence type="ECO:0000256" key="1">
    <source>
        <dbReference type="ARBA" id="ARBA00004651"/>
    </source>
</evidence>
<evidence type="ECO:0000256" key="5">
    <source>
        <dbReference type="ARBA" id="ARBA00023136"/>
    </source>
</evidence>
<feature type="domain" description="ABC3 transporter permease C-terminal" evidence="7">
    <location>
        <begin position="291"/>
        <end position="397"/>
    </location>
</feature>
<dbReference type="InterPro" id="IPR025857">
    <property type="entry name" value="MacB_PCD"/>
</dbReference>
<feature type="transmembrane region" description="Helical" evidence="6">
    <location>
        <begin position="285"/>
        <end position="307"/>
    </location>
</feature>
<dbReference type="PANTHER" id="PTHR30572:SF18">
    <property type="entry name" value="ABC-TYPE MACROLIDE FAMILY EXPORT SYSTEM PERMEASE COMPONENT 2"/>
    <property type="match status" value="1"/>
</dbReference>
<proteinExistence type="predicted"/>
<dbReference type="GO" id="GO:0005886">
    <property type="term" value="C:plasma membrane"/>
    <property type="evidence" value="ECO:0007669"/>
    <property type="project" value="UniProtKB-SubCell"/>
</dbReference>
<feature type="domain" description="ABC3 transporter permease C-terminal" evidence="7">
    <location>
        <begin position="674"/>
        <end position="782"/>
    </location>
</feature>
<feature type="transmembrane region" description="Helical" evidence="6">
    <location>
        <begin position="332"/>
        <end position="359"/>
    </location>
</feature>
<name>A0A4U6CSX1_9BACT</name>
<feature type="transmembrane region" description="Helical" evidence="6">
    <location>
        <begin position="21"/>
        <end position="41"/>
    </location>
</feature>
<accession>A0A4U6CSX1</accession>
<dbReference type="Pfam" id="PF12704">
    <property type="entry name" value="MacB_PCD"/>
    <property type="match status" value="2"/>
</dbReference>
<organism evidence="9 10">
    <name type="scientific">Dyadobacter frigoris</name>
    <dbReference type="NCBI Taxonomy" id="2576211"/>
    <lineage>
        <taxon>Bacteria</taxon>
        <taxon>Pseudomonadati</taxon>
        <taxon>Bacteroidota</taxon>
        <taxon>Cytophagia</taxon>
        <taxon>Cytophagales</taxon>
        <taxon>Spirosomataceae</taxon>
        <taxon>Dyadobacter</taxon>
    </lineage>
</organism>
<feature type="transmembrane region" description="Helical" evidence="6">
    <location>
        <begin position="722"/>
        <end position="741"/>
    </location>
</feature>
<feature type="transmembrane region" description="Helical" evidence="6">
    <location>
        <begin position="673"/>
        <end position="694"/>
    </location>
</feature>
<feature type="domain" description="MacB-like periplasmic core" evidence="8">
    <location>
        <begin position="433"/>
        <end position="630"/>
    </location>
</feature>
<sequence length="793" mass="88884">MIRNYFKIAFRSLWHNKSMSAINFLGLTLGLTSSLLIFLWISDEISVDRYHANGHQIYRLMWRQISEGKRMAMGSTPGPTSVEFKKKYPEIVRASVFTARSKAMTFQVGDKVGKETGDWAGPEWFKMFSIRLLVGSTETALKAPYSISISRKLAQTYFGNVQSAIGKSIRIENKEEFQVTSVFENLPENTSQKYDFLLPWDDFTRQMPWAKEWGNPSPWTLVQLRTDTDITAFDAKIKHALRGYLGINSKNAKQFDVELFLQPYEDIYLHSETDNGEISGGRIDYIRLLSIVGVVVLLIACINFMNLSTAQSAKRAKEVGVRKAVGADRWRLIIQFIGEALLLTLGAAFASLGLIMLLLPGFNQLTGKAIVMPFTDFNFAMGMLIIVAVTGILAGSYPALYLSSLRPISVLKGILKSKRSATVLREALVVIQFTISIALIIGTFVVHRQMSFINKKNLGFDRENLIYVPMEGALLERYGTLKQELQHMQGIQGVSRMDYQPSSISSGTTQVDWTGKDPSASIEFAQVSVGYDMDSVLKMKLQDGRYFSEALASDSAGFVINEQAARRIGYKNPVGQPLTLWGKPGKILGVMKDFHFQSLREPVKPLIMWFGENNKYGNLLVRTQPGQTRQALLSLEAVCKKLNPSFVFTYNFADQEYEKMYKSEQVVSTLGNYFAVLSIFIACLGLFGLASFMAQQRIKEIGIRKVLGATVIGIVKLLPKDFLRLVFIALLIACPAAWWAMDKWLNGFTYKEQLSWWIFAVTGGSVIAVAFLTVSFQSVRAALLNPVKSLKSE</sequence>
<evidence type="ECO:0000256" key="3">
    <source>
        <dbReference type="ARBA" id="ARBA00022692"/>
    </source>
</evidence>
<evidence type="ECO:0000256" key="6">
    <source>
        <dbReference type="SAM" id="Phobius"/>
    </source>
</evidence>
<dbReference type="PANTHER" id="PTHR30572">
    <property type="entry name" value="MEMBRANE COMPONENT OF TRANSPORTER-RELATED"/>
    <property type="match status" value="1"/>
</dbReference>
<keyword evidence="5 6" id="KW-0472">Membrane</keyword>
<dbReference type="AlphaFoldDB" id="A0A4U6CSX1"/>
<keyword evidence="4 6" id="KW-1133">Transmembrane helix</keyword>
<dbReference type="InterPro" id="IPR050250">
    <property type="entry name" value="Macrolide_Exporter_MacB"/>
</dbReference>
<keyword evidence="3 6" id="KW-0812">Transmembrane</keyword>
<feature type="transmembrane region" description="Helical" evidence="6">
    <location>
        <begin position="423"/>
        <end position="446"/>
    </location>
</feature>
<reference evidence="9 10" key="1">
    <citation type="submission" date="2019-05" db="EMBL/GenBank/DDBJ databases">
        <title>Dyadobacter AR-3-8 sp. nov., isolated from arctic soil.</title>
        <authorList>
            <person name="Chaudhary D.K."/>
        </authorList>
    </citation>
    <scope>NUCLEOTIDE SEQUENCE [LARGE SCALE GENOMIC DNA]</scope>
    <source>
        <strain evidence="9 10">AR-3-8</strain>
    </source>
</reference>
<dbReference type="Proteomes" id="UP000304900">
    <property type="component" value="Unassembled WGS sequence"/>
</dbReference>
<evidence type="ECO:0000259" key="7">
    <source>
        <dbReference type="Pfam" id="PF02687"/>
    </source>
</evidence>
<feature type="transmembrane region" description="Helical" evidence="6">
    <location>
        <begin position="379"/>
        <end position="402"/>
    </location>
</feature>
<gene>
    <name evidence="9" type="ORF">FDK13_28680</name>
</gene>
<evidence type="ECO:0000313" key="10">
    <source>
        <dbReference type="Proteomes" id="UP000304900"/>
    </source>
</evidence>
<comment type="subcellular location">
    <subcellularLocation>
        <location evidence="1">Cell membrane</location>
        <topology evidence="1">Multi-pass membrane protein</topology>
    </subcellularLocation>
</comment>
<feature type="domain" description="MacB-like periplasmic core" evidence="8">
    <location>
        <begin position="20"/>
        <end position="239"/>
    </location>
</feature>